<dbReference type="Proteomes" id="UP000503447">
    <property type="component" value="Chromosome"/>
</dbReference>
<dbReference type="Pfam" id="PF13360">
    <property type="entry name" value="PQQ_2"/>
    <property type="match status" value="2"/>
</dbReference>
<dbReference type="SMART" id="SM00564">
    <property type="entry name" value="PQQ"/>
    <property type="match status" value="4"/>
</dbReference>
<organism evidence="3 4">
    <name type="scientific">Frigoriglobus tundricola</name>
    <dbReference type="NCBI Taxonomy" id="2774151"/>
    <lineage>
        <taxon>Bacteria</taxon>
        <taxon>Pseudomonadati</taxon>
        <taxon>Planctomycetota</taxon>
        <taxon>Planctomycetia</taxon>
        <taxon>Gemmatales</taxon>
        <taxon>Gemmataceae</taxon>
        <taxon>Frigoriglobus</taxon>
    </lineage>
</organism>
<feature type="domain" description="Pyrrolo-quinoline quinone repeat" evidence="2">
    <location>
        <begin position="440"/>
        <end position="500"/>
    </location>
</feature>
<evidence type="ECO:0000313" key="4">
    <source>
        <dbReference type="Proteomes" id="UP000503447"/>
    </source>
</evidence>
<feature type="chain" id="PRO_5026694101" description="Pyrrolo-quinoline quinone repeat domain-containing protein" evidence="1">
    <location>
        <begin position="20"/>
        <end position="578"/>
    </location>
</feature>
<keyword evidence="4" id="KW-1185">Reference proteome</keyword>
<dbReference type="AlphaFoldDB" id="A0A6M5YH03"/>
<accession>A0A6M5YH03</accession>
<protein>
    <recommendedName>
        <fullName evidence="2">Pyrrolo-quinoline quinone repeat domain-containing protein</fullName>
    </recommendedName>
</protein>
<sequence>MFRLPLFLPAVALALPIAAAPVPKETPVTEWPMFGGTPARNMVNTRDRLVKFPESDPNWEKPEDVQKWENEWVLWKARLGTRTHGSPIVAGGRVYVGTNNAHPRNTRDTEKGPDGKIEAVEKGALMCFDAQTGKFLWQAVHDNLTEDVAPTVCLGWGNAGIPSSPAVIGSRVYYVGHDCRVVCADVNGFADGNQGFHNEKYQDVTDADVIWQYDMRRELKVFTHQVTNCSPLVVGNRVFVCTGNGVGTDDITVPAPNAPTLICLDRETGKLLWKDSSPGKSILHGQWCSPAYAAEPVPQVIHGQGDGWLRAFDTATGKLLWKFDGNRKGAQFELGGTGDRSDFVAAPVVHNGRVYIGTGQDPRDGTGLAHMWCIDLKKAVELGAKAPDRDVSPDLLVRTEKREDEEKVITKPNPASALVWVYGGPDDRTWAPRGFRFGRTLSTVAVVDDIVYAAEFGSYLHCLSASTGELHWQYDMQGSIWGSPYYVDGRVLVATDAGDLFVFRHTNRPDRIDAIEEAKNEPNKQAAKEARAAAYKRLEAKYLLAKVEFPAPIRTTPTVVNGVLYVATDDTLYVLKTK</sequence>
<evidence type="ECO:0000259" key="2">
    <source>
        <dbReference type="Pfam" id="PF13360"/>
    </source>
</evidence>
<feature type="domain" description="Pyrrolo-quinoline quinone repeat" evidence="2">
    <location>
        <begin position="122"/>
        <end position="361"/>
    </location>
</feature>
<dbReference type="InterPro" id="IPR011047">
    <property type="entry name" value="Quinoprotein_ADH-like_sf"/>
</dbReference>
<dbReference type="SUPFAM" id="SSF50998">
    <property type="entry name" value="Quinoprotein alcohol dehydrogenase-like"/>
    <property type="match status" value="2"/>
</dbReference>
<dbReference type="InterPro" id="IPR015943">
    <property type="entry name" value="WD40/YVTN_repeat-like_dom_sf"/>
</dbReference>
<proteinExistence type="predicted"/>
<dbReference type="InterPro" id="IPR002372">
    <property type="entry name" value="PQQ_rpt_dom"/>
</dbReference>
<dbReference type="EMBL" id="CP053452">
    <property type="protein sequence ID" value="QJW92641.1"/>
    <property type="molecule type" value="Genomic_DNA"/>
</dbReference>
<dbReference type="KEGG" id="ftj:FTUN_0138"/>
<gene>
    <name evidence="3" type="ORF">FTUN_0138</name>
</gene>
<dbReference type="Gene3D" id="2.130.10.10">
    <property type="entry name" value="YVTN repeat-like/Quinoprotein amine dehydrogenase"/>
    <property type="match status" value="3"/>
</dbReference>
<feature type="signal peptide" evidence="1">
    <location>
        <begin position="1"/>
        <end position="19"/>
    </location>
</feature>
<reference evidence="4" key="1">
    <citation type="submission" date="2020-05" db="EMBL/GenBank/DDBJ databases">
        <title>Frigoriglobus tundricola gen. nov., sp. nov., a psychrotolerant cellulolytic planctomycete of the family Gemmataceae with two divergent copies of 16S rRNA gene.</title>
        <authorList>
            <person name="Kulichevskaya I.S."/>
            <person name="Ivanova A.A."/>
            <person name="Naumoff D.G."/>
            <person name="Beletsky A.V."/>
            <person name="Rijpstra W.I.C."/>
            <person name="Sinninghe Damste J.S."/>
            <person name="Mardanov A.V."/>
            <person name="Ravin N.V."/>
            <person name="Dedysh S.N."/>
        </authorList>
    </citation>
    <scope>NUCLEOTIDE SEQUENCE [LARGE SCALE GENOMIC DNA]</scope>
    <source>
        <strain evidence="4">PL17</strain>
    </source>
</reference>
<dbReference type="InterPro" id="IPR018391">
    <property type="entry name" value="PQQ_b-propeller_rpt"/>
</dbReference>
<evidence type="ECO:0000256" key="1">
    <source>
        <dbReference type="SAM" id="SignalP"/>
    </source>
</evidence>
<dbReference type="PANTHER" id="PTHR34512">
    <property type="entry name" value="CELL SURFACE PROTEIN"/>
    <property type="match status" value="1"/>
</dbReference>
<name>A0A6M5YH03_9BACT</name>
<evidence type="ECO:0000313" key="3">
    <source>
        <dbReference type="EMBL" id="QJW92641.1"/>
    </source>
</evidence>
<keyword evidence="1" id="KW-0732">Signal</keyword>
<dbReference type="RefSeq" id="WP_171469002.1">
    <property type="nucleotide sequence ID" value="NZ_CP053452.2"/>
</dbReference>
<dbReference type="PANTHER" id="PTHR34512:SF30">
    <property type="entry name" value="OUTER MEMBRANE PROTEIN ASSEMBLY FACTOR BAMB"/>
    <property type="match status" value="1"/>
</dbReference>